<feature type="compositionally biased region" description="Low complexity" evidence="1">
    <location>
        <begin position="159"/>
        <end position="169"/>
    </location>
</feature>
<feature type="region of interest" description="Disordered" evidence="1">
    <location>
        <begin position="151"/>
        <end position="192"/>
    </location>
</feature>
<protein>
    <submittedName>
        <fullName evidence="2">Uncharacterized protein</fullName>
    </submittedName>
</protein>
<reference evidence="2 3" key="1">
    <citation type="submission" date="2018-08" db="EMBL/GenBank/DDBJ databases">
        <title>Genome and evolution of the arbuscular mycorrhizal fungus Diversispora epigaea (formerly Glomus versiforme) and its bacterial endosymbionts.</title>
        <authorList>
            <person name="Sun X."/>
            <person name="Fei Z."/>
            <person name="Harrison M."/>
        </authorList>
    </citation>
    <scope>NUCLEOTIDE SEQUENCE [LARGE SCALE GENOMIC DNA]</scope>
    <source>
        <strain evidence="2 3">IT104</strain>
    </source>
</reference>
<evidence type="ECO:0000313" key="2">
    <source>
        <dbReference type="EMBL" id="RHZ75140.1"/>
    </source>
</evidence>
<evidence type="ECO:0000313" key="3">
    <source>
        <dbReference type="Proteomes" id="UP000266861"/>
    </source>
</evidence>
<dbReference type="EMBL" id="PQFF01000202">
    <property type="protein sequence ID" value="RHZ75140.1"/>
    <property type="molecule type" value="Genomic_DNA"/>
</dbReference>
<keyword evidence="3" id="KW-1185">Reference proteome</keyword>
<dbReference type="Proteomes" id="UP000266861">
    <property type="component" value="Unassembled WGS sequence"/>
</dbReference>
<sequence>MKRLRSPSEEVSDLTPPPCKRIIIKRSPGVIAQRRQETLGKVNDILKPLLAARRDQKTFTIPPISEVLIKKRKVIGDDNNDNNNDSSGISDLRQTPRKRIKIKRSPETMAQGRKETLDKAKKILKPLLAARRDQKTFTIPPISEVLIKKRKVIGDDNNDNNNDSSGISDLRQTPRKRIKIKRSPETMAQGRKETLDKAKKILKPLFATRKNQKTFSVPSISKVLIKKR</sequence>
<feature type="region of interest" description="Disordered" evidence="1">
    <location>
        <begin position="1"/>
        <end position="20"/>
    </location>
</feature>
<feature type="region of interest" description="Disordered" evidence="1">
    <location>
        <begin position="72"/>
        <end position="114"/>
    </location>
</feature>
<feature type="compositionally biased region" description="Low complexity" evidence="1">
    <location>
        <begin position="81"/>
        <end position="91"/>
    </location>
</feature>
<comment type="caution">
    <text evidence="2">The sequence shown here is derived from an EMBL/GenBank/DDBJ whole genome shotgun (WGS) entry which is preliminary data.</text>
</comment>
<accession>A0A397IR11</accession>
<dbReference type="AlphaFoldDB" id="A0A397IR11"/>
<gene>
    <name evidence="2" type="ORF">Glove_217g242</name>
</gene>
<organism evidence="2 3">
    <name type="scientific">Diversispora epigaea</name>
    <dbReference type="NCBI Taxonomy" id="1348612"/>
    <lineage>
        <taxon>Eukaryota</taxon>
        <taxon>Fungi</taxon>
        <taxon>Fungi incertae sedis</taxon>
        <taxon>Mucoromycota</taxon>
        <taxon>Glomeromycotina</taxon>
        <taxon>Glomeromycetes</taxon>
        <taxon>Diversisporales</taxon>
        <taxon>Diversisporaceae</taxon>
        <taxon>Diversispora</taxon>
    </lineage>
</organism>
<evidence type="ECO:0000256" key="1">
    <source>
        <dbReference type="SAM" id="MobiDB-lite"/>
    </source>
</evidence>
<proteinExistence type="predicted"/>
<name>A0A397IR11_9GLOM</name>